<comment type="caution">
    <text evidence="6">Lacks conserved residue(s) required for the propagation of feature annotation.</text>
</comment>
<dbReference type="GO" id="GO:0009425">
    <property type="term" value="C:bacterial-type flagellum basal body"/>
    <property type="evidence" value="ECO:0007669"/>
    <property type="project" value="UniProtKB-SubCell"/>
</dbReference>
<keyword evidence="5 6" id="KW-0472">Membrane</keyword>
<keyword evidence="7" id="KW-0282">Flagellum</keyword>
<dbReference type="PANTHER" id="PTHR30587">
    <property type="entry name" value="FLAGELLAR BIOSYNTHETIC PROTEIN FLIP"/>
    <property type="match status" value="1"/>
</dbReference>
<protein>
    <recommendedName>
        <fullName evidence="6">Flagellar biosynthetic protein FliP</fullName>
    </recommendedName>
</protein>
<comment type="caution">
    <text evidence="7">The sequence shown here is derived from an EMBL/GenBank/DDBJ whole genome shotgun (WGS) entry which is preliminary data.</text>
</comment>
<sequence length="229" mass="25258">MLADSLTNVTTEMLRSEAFQSTSPHLKVALFLGAMAFLSSALVTMTAFTRIVIVLSFVRRALSTQEIPPTQVILGLSLFLTLFVMGPTLTTLEQEAVTPYLQESISGEVAWTRGSGILSQFMLSQTRKQDLLLMMDLADVRSIESPEDVPLRVLVPSFVISELKTAFIMGFCIYLPFVLIDLVVSVILMALGMMMMPPVVISTPCKLLLFILIDGWSLIVRSLSLSFQT</sequence>
<evidence type="ECO:0000256" key="2">
    <source>
        <dbReference type="ARBA" id="ARBA00022475"/>
    </source>
</evidence>
<dbReference type="RefSeq" id="WP_231741060.1">
    <property type="nucleotide sequence ID" value="NZ_SIHI01000035.1"/>
</dbReference>
<evidence type="ECO:0000256" key="4">
    <source>
        <dbReference type="ARBA" id="ARBA00022989"/>
    </source>
</evidence>
<keyword evidence="2 6" id="KW-1003">Cell membrane</keyword>
<comment type="function">
    <text evidence="6">Plays a role in the flagellum-specific transport system.</text>
</comment>
<keyword evidence="8" id="KW-1185">Reference proteome</keyword>
<comment type="similarity">
    <text evidence="1 6">Belongs to the FliP/MopC/SpaP family.</text>
</comment>
<keyword evidence="7" id="KW-0966">Cell projection</keyword>
<evidence type="ECO:0000313" key="7">
    <source>
        <dbReference type="EMBL" id="TWT43026.1"/>
    </source>
</evidence>
<proteinExistence type="inferred from homology"/>
<dbReference type="Proteomes" id="UP000317243">
    <property type="component" value="Unassembled WGS sequence"/>
</dbReference>
<dbReference type="GO" id="GO:0044781">
    <property type="term" value="P:bacterial-type flagellum organization"/>
    <property type="evidence" value="ECO:0007669"/>
    <property type="project" value="UniProtKB-UniRule"/>
</dbReference>
<evidence type="ECO:0000256" key="3">
    <source>
        <dbReference type="ARBA" id="ARBA00022692"/>
    </source>
</evidence>
<dbReference type="GO" id="GO:0005886">
    <property type="term" value="C:plasma membrane"/>
    <property type="evidence" value="ECO:0007669"/>
    <property type="project" value="UniProtKB-SubCell"/>
</dbReference>
<accession>A0A5C5VWH0</accession>
<feature type="transmembrane region" description="Helical" evidence="6">
    <location>
        <begin position="166"/>
        <end position="195"/>
    </location>
</feature>
<dbReference type="EMBL" id="SIHI01000035">
    <property type="protein sequence ID" value="TWT43026.1"/>
    <property type="molecule type" value="Genomic_DNA"/>
</dbReference>
<dbReference type="InterPro" id="IPR005838">
    <property type="entry name" value="T3SS_IM_P"/>
</dbReference>
<feature type="transmembrane region" description="Helical" evidence="6">
    <location>
        <begin position="207"/>
        <end position="227"/>
    </location>
</feature>
<evidence type="ECO:0000256" key="6">
    <source>
        <dbReference type="RuleBase" id="RU362069"/>
    </source>
</evidence>
<keyword evidence="6" id="KW-1006">Bacterial flagellum protein export</keyword>
<keyword evidence="6" id="KW-0653">Protein transport</keyword>
<keyword evidence="6" id="KW-0813">Transport</keyword>
<comment type="subcellular location">
    <subcellularLocation>
        <location evidence="6">Cell membrane</location>
        <topology evidence="6">Multi-pass membrane protein</topology>
    </subcellularLocation>
    <subcellularLocation>
        <location evidence="6">Bacterial flagellum basal body</location>
    </subcellularLocation>
</comment>
<evidence type="ECO:0000313" key="8">
    <source>
        <dbReference type="Proteomes" id="UP000317243"/>
    </source>
</evidence>
<keyword evidence="6" id="KW-1005">Bacterial flagellum biogenesis</keyword>
<keyword evidence="4 6" id="KW-1133">Transmembrane helix</keyword>
<dbReference type="AlphaFoldDB" id="A0A5C5VWH0"/>
<keyword evidence="3 6" id="KW-0812">Transmembrane</keyword>
<feature type="transmembrane region" description="Helical" evidence="6">
    <location>
        <begin position="28"/>
        <end position="58"/>
    </location>
</feature>
<dbReference type="PANTHER" id="PTHR30587:SF2">
    <property type="entry name" value="SURFACE PRESENTATION OF ANTIGENS PROTEIN SPAP"/>
    <property type="match status" value="1"/>
</dbReference>
<gene>
    <name evidence="6 7" type="primary">fliP</name>
    <name evidence="7" type="ORF">KOR42_45560</name>
</gene>
<organism evidence="7 8">
    <name type="scientific">Thalassoglobus neptunius</name>
    <dbReference type="NCBI Taxonomy" id="1938619"/>
    <lineage>
        <taxon>Bacteria</taxon>
        <taxon>Pseudomonadati</taxon>
        <taxon>Planctomycetota</taxon>
        <taxon>Planctomycetia</taxon>
        <taxon>Planctomycetales</taxon>
        <taxon>Planctomycetaceae</taxon>
        <taxon>Thalassoglobus</taxon>
    </lineage>
</organism>
<evidence type="ECO:0000256" key="5">
    <source>
        <dbReference type="ARBA" id="ARBA00023136"/>
    </source>
</evidence>
<name>A0A5C5VWH0_9PLAN</name>
<keyword evidence="7" id="KW-0969">Cilium</keyword>
<reference evidence="7 8" key="1">
    <citation type="submission" date="2019-02" db="EMBL/GenBank/DDBJ databases">
        <title>Deep-cultivation of Planctomycetes and their phenomic and genomic characterization uncovers novel biology.</title>
        <authorList>
            <person name="Wiegand S."/>
            <person name="Jogler M."/>
            <person name="Boedeker C."/>
            <person name="Pinto D."/>
            <person name="Vollmers J."/>
            <person name="Rivas-Marin E."/>
            <person name="Kohn T."/>
            <person name="Peeters S.H."/>
            <person name="Heuer A."/>
            <person name="Rast P."/>
            <person name="Oberbeckmann S."/>
            <person name="Bunk B."/>
            <person name="Jeske O."/>
            <person name="Meyerdierks A."/>
            <person name="Storesund J.E."/>
            <person name="Kallscheuer N."/>
            <person name="Luecker S."/>
            <person name="Lage O.M."/>
            <person name="Pohl T."/>
            <person name="Merkel B.J."/>
            <person name="Hornburger P."/>
            <person name="Mueller R.-W."/>
            <person name="Bruemmer F."/>
            <person name="Labrenz M."/>
            <person name="Spormann A.M."/>
            <person name="Op Den Camp H."/>
            <person name="Overmann J."/>
            <person name="Amann R."/>
            <person name="Jetten M.S.M."/>
            <person name="Mascher T."/>
            <person name="Medema M.H."/>
            <person name="Devos D.P."/>
            <person name="Kaster A.-K."/>
            <person name="Ovreas L."/>
            <person name="Rohde M."/>
            <person name="Galperin M.Y."/>
            <person name="Jogler C."/>
        </authorList>
    </citation>
    <scope>NUCLEOTIDE SEQUENCE [LARGE SCALE GENOMIC DNA]</scope>
    <source>
        <strain evidence="7 8">KOR42</strain>
    </source>
</reference>
<dbReference type="PRINTS" id="PR01302">
    <property type="entry name" value="TYPE3IMPPROT"/>
</dbReference>
<dbReference type="GO" id="GO:0009306">
    <property type="term" value="P:protein secretion"/>
    <property type="evidence" value="ECO:0007669"/>
    <property type="project" value="UniProtKB-UniRule"/>
</dbReference>
<evidence type="ECO:0000256" key="1">
    <source>
        <dbReference type="ARBA" id="ARBA00006257"/>
    </source>
</evidence>
<dbReference type="NCBIfam" id="TIGR01103">
    <property type="entry name" value="fliP"/>
    <property type="match status" value="1"/>
</dbReference>
<dbReference type="Pfam" id="PF00813">
    <property type="entry name" value="FliP"/>
    <property type="match status" value="1"/>
</dbReference>
<dbReference type="InterPro" id="IPR005837">
    <property type="entry name" value="FliP"/>
</dbReference>